<evidence type="ECO:0000313" key="2">
    <source>
        <dbReference type="Proteomes" id="UP000054172"/>
    </source>
</evidence>
<dbReference type="AlphaFoldDB" id="A0A0Q4B4H1"/>
<dbReference type="InterPro" id="IPR015943">
    <property type="entry name" value="WD40/YVTN_repeat-like_dom_sf"/>
</dbReference>
<dbReference type="InterPro" id="IPR011047">
    <property type="entry name" value="Quinoprotein_ADH-like_sf"/>
</dbReference>
<name>A0A0Q4B4H1_9BACT</name>
<sequence length="902" mass="98728">MKRALFIVVPVLVLLLAIMLVAKRLNSRAGGSLEGLAHIPTDAMLVVRANEWRSLAVAAKRDRPIWEALTNLHVLGEAVAALSVLDSMVALGTEYDVALRRGECYISLHPEGNGAAATLMVLRFEGLKPDLNQLAELLLPRHASLSYERAYNHATLWGFVVHGNGSKPDIYLSTKGGVALLATTPLLLEKALRMDEAHGGLREDPVFADLYEQSARREAANVYLHPPRLMPYISRYLATDLALAVKSLEGWCGWIATDAKCAHSDLVLNGVSRLSDSIKQTSSTLKGHRTSPLKAPRVLPANTALLLRWGARGSEKLGDWLEKILQPALDANYTQKHYQADLKLFRRMMVEELSLAYVPSTVQGEAGNWLLTLATESPSQAIDELALALGPGLKERAARLDRGESYTLYSQQRPDLFRQLFGRIVPVGVGQHFTAVDRFLVFSTSPQQLQRVVLANTRKQTLQEADHWHEMSDAVQSDCNFALYLSPASLAQSSELLSKLGNAQVNADAPALGNLSGAALQLSATGDIVFYNCVVHQGQVMGREARTIWQTRLDAPLVGRPWLMNSHVAKGKEVMAQDARGMLYLISGQGRVLWRKPLDMPILGEPQQVDVYRNGKLQYAFVTPHALWVVDRNGNDVAGFPVKLVSEAVAPLAVFDYENRRDYRLMVALANRTVGVWDANGRRVVGFNARTETALVAEPALYQHGGKDFIVLCDSNRLYLLNRRGEERLRLKLPIRRAANSTLGFSSRTPTLYVVGENGSLYTASLADGTVKSVSLARWSAGGASLLLDLNGDGVPEVVAVQGDTFSVHGADGAAKVRQRLEADMVPRIQPFHFGGTDWRFGILDANAKRVWLLNAKGEPCTGFPIEGGTLFSIGHLQEGEGRFNLLTGGAGDLLLNYAVAE</sequence>
<evidence type="ECO:0008006" key="3">
    <source>
        <dbReference type="Google" id="ProtNLM"/>
    </source>
</evidence>
<comment type="caution">
    <text evidence="1">The sequence shown here is derived from an EMBL/GenBank/DDBJ whole genome shotgun (WGS) entry which is preliminary data.</text>
</comment>
<proteinExistence type="predicted"/>
<keyword evidence="2" id="KW-1185">Reference proteome</keyword>
<gene>
    <name evidence="1" type="ORF">AL399_05480</name>
</gene>
<accession>A0A0Q4B4H1</accession>
<dbReference type="EMBL" id="LIIK01000022">
    <property type="protein sequence ID" value="KQM08786.1"/>
    <property type="molecule type" value="Genomic_DNA"/>
</dbReference>
<protein>
    <recommendedName>
        <fullName evidence="3">DUF3352 domain-containing protein</fullName>
    </recommendedName>
</protein>
<dbReference type="PATRIC" id="fig|1702214.3.peg.48"/>
<dbReference type="SUPFAM" id="SSF50998">
    <property type="entry name" value="Quinoprotein alcohol dehydrogenase-like"/>
    <property type="match status" value="1"/>
</dbReference>
<dbReference type="Proteomes" id="UP000054172">
    <property type="component" value="Unassembled WGS sequence"/>
</dbReference>
<evidence type="ECO:0000313" key="1">
    <source>
        <dbReference type="EMBL" id="KQM08786.1"/>
    </source>
</evidence>
<dbReference type="Gene3D" id="2.130.10.10">
    <property type="entry name" value="YVTN repeat-like/Quinoprotein amine dehydrogenase"/>
    <property type="match status" value="1"/>
</dbReference>
<organism evidence="1 2">
    <name type="scientific">Candidatus [Bacteroides] periocalifornicus</name>
    <dbReference type="NCBI Taxonomy" id="1702214"/>
    <lineage>
        <taxon>Bacteria</taxon>
        <taxon>Pseudomonadati</taxon>
        <taxon>Bacteroidota</taxon>
    </lineage>
</organism>
<dbReference type="STRING" id="1702214.AL399_05480"/>
<reference evidence="1" key="1">
    <citation type="submission" date="2015-08" db="EMBL/GenBank/DDBJ databases">
        <title>Candidatus Bacteriodes Periocalifornicus.</title>
        <authorList>
            <person name="McLean J.S."/>
            <person name="Kelley S."/>
        </authorList>
    </citation>
    <scope>NUCLEOTIDE SEQUENCE [LARGE SCALE GENOMIC DNA]</scope>
    <source>
        <strain evidence="1">12B</strain>
    </source>
</reference>